<evidence type="ECO:0000256" key="3">
    <source>
        <dbReference type="ARBA" id="ARBA00022723"/>
    </source>
</evidence>
<evidence type="ECO:0000256" key="6">
    <source>
        <dbReference type="ARBA" id="ARBA00023079"/>
    </source>
</evidence>
<keyword evidence="6 9" id="KW-0823">Tryptophan catabolism</keyword>
<dbReference type="AlphaFoldDB" id="A0A6I4U7U0"/>
<dbReference type="NCBIfam" id="TIGR03035">
    <property type="entry name" value="trp_arylform"/>
    <property type="match status" value="1"/>
</dbReference>
<dbReference type="GO" id="GO:0004061">
    <property type="term" value="F:arylformamidase activity"/>
    <property type="evidence" value="ECO:0007669"/>
    <property type="project" value="UniProtKB-UniRule"/>
</dbReference>
<dbReference type="FunFam" id="3.50.30.50:FF:000001">
    <property type="entry name" value="Kynurenine formamidase"/>
    <property type="match status" value="1"/>
</dbReference>
<evidence type="ECO:0000256" key="1">
    <source>
        <dbReference type="ARBA" id="ARBA00002204"/>
    </source>
</evidence>
<reference evidence="10 11" key="1">
    <citation type="submission" date="2019-12" db="EMBL/GenBank/DDBJ databases">
        <title>Genomic-based taxomic classification of the family Erythrobacteraceae.</title>
        <authorList>
            <person name="Xu L."/>
        </authorList>
    </citation>
    <scope>NUCLEOTIDE SEQUENCE [LARGE SCALE GENOMIC DNA]</scope>
    <source>
        <strain evidence="10 11">LMG 29519</strain>
    </source>
</reference>
<dbReference type="PANTHER" id="PTHR31118">
    <property type="entry name" value="CYCLASE-LIKE PROTEIN 2"/>
    <property type="match status" value="1"/>
</dbReference>
<sequence length="211" mass="23402">MSERRIIDISQVLRPGMPNWPGEPEFGYTRKAEISDECPVNTGEVVMSTHAGTHADAPLHYHAEGVDSAASELSAYVGECVVYDARNAIDAVTAEDIEWDELEGAKRVLFRTYDRFPRAEWNSRFSAIDHEVVERLGNQGVVLIGTDTPSLDPMTSKTMDAHHAVRRHDMRILEGLVLQDVAEGRYELVALPLPIEGADASPVRAILRELP</sequence>
<dbReference type="EMBL" id="WTYR01000001">
    <property type="protein sequence ID" value="MXP10307.1"/>
    <property type="molecule type" value="Genomic_DNA"/>
</dbReference>
<gene>
    <name evidence="9 10" type="primary">kynB</name>
    <name evidence="10" type="ORF">GRI68_08950</name>
</gene>
<dbReference type="GO" id="GO:0019441">
    <property type="term" value="P:L-tryptophan catabolic process to kynurenine"/>
    <property type="evidence" value="ECO:0007669"/>
    <property type="project" value="UniProtKB-UniRule"/>
</dbReference>
<dbReference type="EC" id="3.5.1.9" evidence="9"/>
<dbReference type="Pfam" id="PF04199">
    <property type="entry name" value="Cyclase"/>
    <property type="match status" value="1"/>
</dbReference>
<dbReference type="OrthoDB" id="9777007at2"/>
<comment type="catalytic activity">
    <reaction evidence="7 9">
        <text>N-formyl-L-kynurenine + H2O = L-kynurenine + formate + H(+)</text>
        <dbReference type="Rhea" id="RHEA:13009"/>
        <dbReference type="ChEBI" id="CHEBI:15377"/>
        <dbReference type="ChEBI" id="CHEBI:15378"/>
        <dbReference type="ChEBI" id="CHEBI:15740"/>
        <dbReference type="ChEBI" id="CHEBI:57959"/>
        <dbReference type="ChEBI" id="CHEBI:58629"/>
        <dbReference type="EC" id="3.5.1.9"/>
    </reaction>
</comment>
<name>A0A6I4U7U0_9SPHN</name>
<feature type="binding site" evidence="9">
    <location>
        <position position="20"/>
    </location>
    <ligand>
        <name>substrate</name>
    </ligand>
</feature>
<feature type="binding site" evidence="9">
    <location>
        <position position="174"/>
    </location>
    <ligand>
        <name>Zn(2+)</name>
        <dbReference type="ChEBI" id="CHEBI:29105"/>
        <label>2</label>
    </ligand>
</feature>
<evidence type="ECO:0000256" key="7">
    <source>
        <dbReference type="ARBA" id="ARBA00048496"/>
    </source>
</evidence>
<dbReference type="InterPro" id="IPR007325">
    <property type="entry name" value="KFase/CYL"/>
</dbReference>
<evidence type="ECO:0000256" key="9">
    <source>
        <dbReference type="HAMAP-Rule" id="MF_01969"/>
    </source>
</evidence>
<keyword evidence="3 9" id="KW-0479">Metal-binding</keyword>
<evidence type="ECO:0000313" key="10">
    <source>
        <dbReference type="EMBL" id="MXP10307.1"/>
    </source>
</evidence>
<dbReference type="RefSeq" id="WP_160616926.1">
    <property type="nucleotide sequence ID" value="NZ_WTYR01000001.1"/>
</dbReference>
<dbReference type="GO" id="GO:0004328">
    <property type="term" value="F:formamidase activity"/>
    <property type="evidence" value="ECO:0007669"/>
    <property type="project" value="InterPro"/>
</dbReference>
<comment type="pathway">
    <text evidence="8 9">Amino-acid degradation; L-tryptophan degradation via kynurenine pathway; L-kynurenine from L-tryptophan: step 2/2.</text>
</comment>
<comment type="caution">
    <text evidence="10">The sequence shown here is derived from an EMBL/GenBank/DDBJ whole genome shotgun (WGS) entry which is preliminary data.</text>
</comment>
<dbReference type="PANTHER" id="PTHR31118:SF32">
    <property type="entry name" value="KYNURENINE FORMAMIDASE"/>
    <property type="match status" value="1"/>
</dbReference>
<feature type="binding site" evidence="9">
    <location>
        <position position="54"/>
    </location>
    <ligand>
        <name>Zn(2+)</name>
        <dbReference type="ChEBI" id="CHEBI:29105"/>
        <label>1</label>
    </ligand>
</feature>
<comment type="cofactor">
    <cofactor evidence="9">
        <name>Zn(2+)</name>
        <dbReference type="ChEBI" id="CHEBI:29105"/>
    </cofactor>
    <text evidence="9">Binds 2 zinc ions per subunit.</text>
</comment>
<dbReference type="GO" id="GO:0008270">
    <property type="term" value="F:zinc ion binding"/>
    <property type="evidence" value="ECO:0007669"/>
    <property type="project" value="UniProtKB-UniRule"/>
</dbReference>
<feature type="binding site" evidence="9">
    <location>
        <position position="174"/>
    </location>
    <ligand>
        <name>Zn(2+)</name>
        <dbReference type="ChEBI" id="CHEBI:29105"/>
        <label>1</label>
    </ligand>
</feature>
<dbReference type="InterPro" id="IPR017484">
    <property type="entry name" value="Kynurenine_formamidase_bac"/>
</dbReference>
<evidence type="ECO:0000313" key="11">
    <source>
        <dbReference type="Proteomes" id="UP000429229"/>
    </source>
</evidence>
<accession>A0A6I4U7U0</accession>
<proteinExistence type="inferred from homology"/>
<feature type="binding site" evidence="9">
    <location>
        <position position="162"/>
    </location>
    <ligand>
        <name>Zn(2+)</name>
        <dbReference type="ChEBI" id="CHEBI:29105"/>
        <label>2</label>
    </ligand>
</feature>
<comment type="subunit">
    <text evidence="2 9">Homodimer.</text>
</comment>
<evidence type="ECO:0000256" key="8">
    <source>
        <dbReference type="ARBA" id="ARBA00060547"/>
    </source>
</evidence>
<keyword evidence="5 9" id="KW-0862">Zinc</keyword>
<keyword evidence="4 9" id="KW-0378">Hydrolase</keyword>
<protein>
    <recommendedName>
        <fullName evidence="9">Kynurenine formamidase</fullName>
        <shortName evidence="9">KFA</shortName>
        <shortName evidence="9">KFase</shortName>
        <ecNumber evidence="9">3.5.1.9</ecNumber>
    </recommendedName>
    <alternativeName>
        <fullName evidence="9">Arylformamidase</fullName>
    </alternativeName>
    <alternativeName>
        <fullName evidence="9">N-formylkynurenine formamidase</fullName>
        <shortName evidence="9">FKF</shortName>
    </alternativeName>
</protein>
<feature type="binding site" evidence="9">
    <location>
        <position position="50"/>
    </location>
    <ligand>
        <name>Zn(2+)</name>
        <dbReference type="ChEBI" id="CHEBI:29105"/>
        <label>1</label>
    </ligand>
</feature>
<dbReference type="Proteomes" id="UP000429229">
    <property type="component" value="Unassembled WGS sequence"/>
</dbReference>
<organism evidence="10 11">
    <name type="scientific">Alteriqipengyuania halimionae</name>
    <dbReference type="NCBI Taxonomy" id="1926630"/>
    <lineage>
        <taxon>Bacteria</taxon>
        <taxon>Pseudomonadati</taxon>
        <taxon>Pseudomonadota</taxon>
        <taxon>Alphaproteobacteria</taxon>
        <taxon>Sphingomonadales</taxon>
        <taxon>Erythrobacteraceae</taxon>
        <taxon>Alteriqipengyuania</taxon>
    </lineage>
</organism>
<dbReference type="InterPro" id="IPR037175">
    <property type="entry name" value="KFase_sf"/>
</dbReference>
<dbReference type="SUPFAM" id="SSF102198">
    <property type="entry name" value="Putative cyclase"/>
    <property type="match status" value="1"/>
</dbReference>
<evidence type="ECO:0000256" key="5">
    <source>
        <dbReference type="ARBA" id="ARBA00022833"/>
    </source>
</evidence>
<dbReference type="Gene3D" id="3.50.30.50">
    <property type="entry name" value="Putative cyclase"/>
    <property type="match status" value="1"/>
</dbReference>
<keyword evidence="11" id="KW-1185">Reference proteome</keyword>
<evidence type="ECO:0000256" key="2">
    <source>
        <dbReference type="ARBA" id="ARBA00011738"/>
    </source>
</evidence>
<comment type="similarity">
    <text evidence="9">Belongs to the Cyclase 1 superfamily. KynB family.</text>
</comment>
<feature type="binding site" evidence="9">
    <location>
        <position position="56"/>
    </location>
    <ligand>
        <name>Zn(2+)</name>
        <dbReference type="ChEBI" id="CHEBI:29105"/>
        <label>2</label>
    </ligand>
</feature>
<dbReference type="HAMAP" id="MF_01969">
    <property type="entry name" value="KynB"/>
    <property type="match status" value="1"/>
</dbReference>
<evidence type="ECO:0000256" key="4">
    <source>
        <dbReference type="ARBA" id="ARBA00022801"/>
    </source>
</evidence>
<dbReference type="UniPathway" id="UPA00333">
    <property type="reaction ID" value="UER00454"/>
</dbReference>
<feature type="binding site" evidence="9">
    <location>
        <position position="56"/>
    </location>
    <ligand>
        <name>Zn(2+)</name>
        <dbReference type="ChEBI" id="CHEBI:29105"/>
        <label>1</label>
    </ligand>
</feature>
<feature type="active site" description="Proton donor/acceptor" evidence="9">
    <location>
        <position position="60"/>
    </location>
</feature>
<comment type="function">
    <text evidence="1 9">Catalyzes the hydrolysis of N-formyl-L-kynurenine to L-kynurenine, the second step in the kynurenine pathway of tryptophan degradation.</text>
</comment>